<reference evidence="5 6" key="1">
    <citation type="journal article" date="2019" name="Appl. Environ. Microbiol.">
        <title>Genetic determinants of hydroxycinnamic acid metabolism in heterofermentative lactobacilli.</title>
        <authorList>
            <person name="Gaur G."/>
            <person name="Oh J.H."/>
            <person name="Filannino P."/>
            <person name="Gobbetti M."/>
            <person name="van Pijkeren J.P."/>
            <person name="Ganzle M.G."/>
        </authorList>
    </citation>
    <scope>NUCLEOTIDE SEQUENCE [LARGE SCALE GENOMIC DNA]</scope>
    <source>
        <strain evidence="5 6">FUA3583</strain>
    </source>
</reference>
<dbReference type="PANTHER" id="PTHR43479">
    <property type="entry name" value="ACREF/ENVCD OPERON REPRESSOR-RELATED"/>
    <property type="match status" value="1"/>
</dbReference>
<feature type="region of interest" description="Disordered" evidence="3">
    <location>
        <begin position="1"/>
        <end position="22"/>
    </location>
</feature>
<dbReference type="Pfam" id="PF00440">
    <property type="entry name" value="TetR_N"/>
    <property type="match status" value="1"/>
</dbReference>
<dbReference type="Proteomes" id="UP000480570">
    <property type="component" value="Unassembled WGS sequence"/>
</dbReference>
<dbReference type="GO" id="GO:0003677">
    <property type="term" value="F:DNA binding"/>
    <property type="evidence" value="ECO:0007669"/>
    <property type="project" value="UniProtKB-UniRule"/>
</dbReference>
<dbReference type="AlphaFoldDB" id="A0A7C9IST8"/>
<dbReference type="InterPro" id="IPR001647">
    <property type="entry name" value="HTH_TetR"/>
</dbReference>
<evidence type="ECO:0000313" key="5">
    <source>
        <dbReference type="EMBL" id="MYV05516.1"/>
    </source>
</evidence>
<dbReference type="InterPro" id="IPR050624">
    <property type="entry name" value="HTH-type_Tx_Regulator"/>
</dbReference>
<dbReference type="SUPFAM" id="SSF46689">
    <property type="entry name" value="Homeodomain-like"/>
    <property type="match status" value="1"/>
</dbReference>
<sequence length="205" mass="23334">MDTSRKSFRKDSGMKQQTKKITRGAQRTLSAFSNAMSQALTQQSFEAVTVNNLCQQANYPRSTFYNYFEDKYDLLNYCFSLIVAEIHLNELAIGDEGQILLTCFDRLYDLIDQHKAYVAKVLVHNQDGFLLAGFTNYAQQVGQKLLVDKIAVVQELPAELVVAHCFATISMVLNWVFVKQNQLTKQDARLYLVRLYGKPGLAETK</sequence>
<dbReference type="EMBL" id="WEZT01000011">
    <property type="protein sequence ID" value="MYV05516.1"/>
    <property type="molecule type" value="Genomic_DNA"/>
</dbReference>
<dbReference type="PANTHER" id="PTHR43479:SF7">
    <property type="entry name" value="TETR-FAMILY TRANSCRIPTIONAL REGULATOR"/>
    <property type="match status" value="1"/>
</dbReference>
<name>A0A7C9IST8_9LACO</name>
<comment type="caution">
    <text evidence="5">The sequence shown here is derived from an EMBL/GenBank/DDBJ whole genome shotgun (WGS) entry which is preliminary data.</text>
</comment>
<protein>
    <submittedName>
        <fullName evidence="5">TetR family transcriptional regulator</fullName>
    </submittedName>
</protein>
<evidence type="ECO:0000256" key="2">
    <source>
        <dbReference type="PROSITE-ProRule" id="PRU00335"/>
    </source>
</evidence>
<dbReference type="InterPro" id="IPR009057">
    <property type="entry name" value="Homeodomain-like_sf"/>
</dbReference>
<dbReference type="PROSITE" id="PS50977">
    <property type="entry name" value="HTH_TETR_2"/>
    <property type="match status" value="1"/>
</dbReference>
<accession>A0A7C9IST8</accession>
<proteinExistence type="predicted"/>
<feature type="DNA-binding region" description="H-T-H motif" evidence="2">
    <location>
        <begin position="49"/>
        <end position="68"/>
    </location>
</feature>
<dbReference type="Gene3D" id="1.10.357.10">
    <property type="entry name" value="Tetracycline Repressor, domain 2"/>
    <property type="match status" value="1"/>
</dbReference>
<evidence type="ECO:0000259" key="4">
    <source>
        <dbReference type="PROSITE" id="PS50977"/>
    </source>
</evidence>
<evidence type="ECO:0000313" key="6">
    <source>
        <dbReference type="Proteomes" id="UP000480570"/>
    </source>
</evidence>
<feature type="domain" description="HTH tetR-type" evidence="4">
    <location>
        <begin position="26"/>
        <end position="86"/>
    </location>
</feature>
<organism evidence="5 6">
    <name type="scientific">Furfurilactobacillus rossiae</name>
    <dbReference type="NCBI Taxonomy" id="231049"/>
    <lineage>
        <taxon>Bacteria</taxon>
        <taxon>Bacillati</taxon>
        <taxon>Bacillota</taxon>
        <taxon>Bacilli</taxon>
        <taxon>Lactobacillales</taxon>
        <taxon>Lactobacillaceae</taxon>
        <taxon>Furfurilactobacillus</taxon>
    </lineage>
</organism>
<evidence type="ECO:0000256" key="1">
    <source>
        <dbReference type="ARBA" id="ARBA00023125"/>
    </source>
</evidence>
<gene>
    <name evidence="5" type="ORF">GB992_06605</name>
</gene>
<evidence type="ECO:0000256" key="3">
    <source>
        <dbReference type="SAM" id="MobiDB-lite"/>
    </source>
</evidence>
<keyword evidence="1 2" id="KW-0238">DNA-binding</keyword>